<gene>
    <name evidence="4" type="ORF">X797_005868</name>
</gene>
<protein>
    <submittedName>
        <fullName evidence="4">Peptidase A1family protein</fullName>
    </submittedName>
</protein>
<feature type="region of interest" description="Disordered" evidence="1">
    <location>
        <begin position="811"/>
        <end position="885"/>
    </location>
</feature>
<sequence length="885" mass="95458">MRAQAAVTTVAAVSASVAPIVKATEPQPVAFYPTAWLGVDGNWSTFSFLVGSNNVNVLFSTALSEFWAVGPGGCNRSMALRISRTILRRVLTCFATDDPHCSSNRGGIYYPSDSKHWSGLGTWELGLPDLGTGGNGQYGFDTIAGLNPMTSVGYQMSNVLISAINSTDYFLGFFGVGMRSGNFGDIVATPPMRQAVASFGWVSSYSYGYTAGASYRNTVGSATLGGYDAARLAMHDKTFTMNQTEGVPRPLIRGIEVSSSNGSSWKSATRILLDYKNAFTAVIDTTTPYLWLPPALCDNFAKALNLTYNETFQLYTLTNEQYRQYSSNSSLAFVFSFSSMDNRDNFGDPLDVTGVVNITVPITAFVSLLSYPFMKGAIGYTDPAVPYFTLRKAPTNSTAIIGNAFMQEAYLMTKYDSGVFSIHQARFPSDPIGDAKLTKINRPNNSPYPPPPDPNGGNGLSTGEMVGIAVGAVVFFSTLVFAFFCYRRHKRQQRERSGDDFDDGKDSASTLTPDSPRSPVYRMLSRIVGRRRSRRAGAAMTAGGDPSEAPDHQIYELPAPVAPAELDAGGSDDNSILGEADLGTDSTQHLSAYEIARRKLDRQLQGPVPEYTPPVDGTVVQLEKASVPELRPTLQTNMIDQPSPVSPTRSRGADSTSNTFLVSEPSPVSPRGDWNSVELPSPLTTSMPPRSFSSGTRSGGQSTASRSLSVNSNTPVSQATDTRPPPMPAAFQRTPIDPSKVVCLGPLPESVHLSGHTVGTGSRIVNSDGRDIPASMFIAGSRTSEGSLGSNFTEEEVRMAEEKPCCINHSSMRLSHGHRGTLPSQWETDRQSLPSQPGEHGSETGSPKPVHSDESSEEGRIDPGRDLIHVPQMADKRYSWEEDRS</sequence>
<dbReference type="InterPro" id="IPR033121">
    <property type="entry name" value="PEPTIDASE_A1"/>
</dbReference>
<dbReference type="eggNOG" id="ENOG502T0DX">
    <property type="taxonomic scope" value="Eukaryota"/>
</dbReference>
<proteinExistence type="predicted"/>
<dbReference type="EMBL" id="JELW01000010">
    <property type="protein sequence ID" value="EXV00856.1"/>
    <property type="molecule type" value="Genomic_DNA"/>
</dbReference>
<evidence type="ECO:0000259" key="3">
    <source>
        <dbReference type="PROSITE" id="PS51767"/>
    </source>
</evidence>
<dbReference type="OrthoDB" id="5233646at2759"/>
<feature type="compositionally biased region" description="Basic and acidic residues" evidence="1">
    <location>
        <begin position="850"/>
        <end position="885"/>
    </location>
</feature>
<dbReference type="Gene3D" id="2.40.70.10">
    <property type="entry name" value="Acid Proteases"/>
    <property type="match status" value="2"/>
</dbReference>
<feature type="compositionally biased region" description="Polar residues" evidence="1">
    <location>
        <begin position="682"/>
        <end position="721"/>
    </location>
</feature>
<reference evidence="4 5" key="1">
    <citation type="submission" date="2014-02" db="EMBL/GenBank/DDBJ databases">
        <title>The genome sequence of the entomopathogenic fungus Metarhizium robertsii ARSEF 2575.</title>
        <authorList>
            <person name="Giuliano Garisto Donzelli B."/>
            <person name="Roe B.A."/>
            <person name="Macmil S.L."/>
            <person name="Krasnoff S.B."/>
            <person name="Gibson D.M."/>
        </authorList>
    </citation>
    <scope>NUCLEOTIDE SEQUENCE [LARGE SCALE GENOMIC DNA]</scope>
    <source>
        <strain evidence="4 5">ARSEF 2575</strain>
    </source>
</reference>
<feature type="region of interest" description="Disordered" evidence="1">
    <location>
        <begin position="493"/>
        <end position="552"/>
    </location>
</feature>
<feature type="transmembrane region" description="Helical" evidence="2">
    <location>
        <begin position="465"/>
        <end position="486"/>
    </location>
</feature>
<comment type="caution">
    <text evidence="4">The sequence shown here is derived from an EMBL/GenBank/DDBJ whole genome shotgun (WGS) entry which is preliminary data.</text>
</comment>
<dbReference type="SUPFAM" id="SSF50630">
    <property type="entry name" value="Acid proteases"/>
    <property type="match status" value="1"/>
</dbReference>
<dbReference type="Proteomes" id="UP000030151">
    <property type="component" value="Unassembled WGS sequence"/>
</dbReference>
<organism evidence="4 5">
    <name type="scientific">Metarhizium robertsii</name>
    <dbReference type="NCBI Taxonomy" id="568076"/>
    <lineage>
        <taxon>Eukaryota</taxon>
        <taxon>Fungi</taxon>
        <taxon>Dikarya</taxon>
        <taxon>Ascomycota</taxon>
        <taxon>Pezizomycotina</taxon>
        <taxon>Sordariomycetes</taxon>
        <taxon>Hypocreomycetidae</taxon>
        <taxon>Hypocreales</taxon>
        <taxon>Clavicipitaceae</taxon>
        <taxon>Metarhizium</taxon>
    </lineage>
</organism>
<feature type="compositionally biased region" description="Polar residues" evidence="1">
    <location>
        <begin position="822"/>
        <end position="835"/>
    </location>
</feature>
<accession>A0A0A1UUX2</accession>
<dbReference type="HOGENOM" id="CLU_009988_1_0_1"/>
<name>A0A0A1UUX2_9HYPO</name>
<dbReference type="PROSITE" id="PS51767">
    <property type="entry name" value="PEPTIDASE_A1"/>
    <property type="match status" value="1"/>
</dbReference>
<feature type="domain" description="Peptidase A1" evidence="3">
    <location>
        <begin position="44"/>
        <end position="423"/>
    </location>
</feature>
<feature type="region of interest" description="Disordered" evidence="1">
    <location>
        <begin position="628"/>
        <end position="734"/>
    </location>
</feature>
<evidence type="ECO:0000256" key="2">
    <source>
        <dbReference type="SAM" id="Phobius"/>
    </source>
</evidence>
<keyword evidence="2" id="KW-0472">Membrane</keyword>
<dbReference type="InterPro" id="IPR021109">
    <property type="entry name" value="Peptidase_aspartic_dom_sf"/>
</dbReference>
<evidence type="ECO:0000256" key="1">
    <source>
        <dbReference type="SAM" id="MobiDB-lite"/>
    </source>
</evidence>
<keyword evidence="2" id="KW-0812">Transmembrane</keyword>
<feature type="region of interest" description="Disordered" evidence="1">
    <location>
        <begin position="433"/>
        <end position="460"/>
    </location>
</feature>
<evidence type="ECO:0000313" key="4">
    <source>
        <dbReference type="EMBL" id="EXV00856.1"/>
    </source>
</evidence>
<dbReference type="Pfam" id="PF00026">
    <property type="entry name" value="Asp"/>
    <property type="match status" value="1"/>
</dbReference>
<keyword evidence="2" id="KW-1133">Transmembrane helix</keyword>
<evidence type="ECO:0000313" key="5">
    <source>
        <dbReference type="Proteomes" id="UP000030151"/>
    </source>
</evidence>
<feature type="compositionally biased region" description="Polar residues" evidence="1">
    <location>
        <begin position="646"/>
        <end position="661"/>
    </location>
</feature>
<dbReference type="AlphaFoldDB" id="A0A0A1UUX2"/>